<dbReference type="PANTHER" id="PTHR46594:SF4">
    <property type="entry name" value="P-TYPE CATION-TRANSPORTING ATPASE"/>
    <property type="match status" value="1"/>
</dbReference>
<dbReference type="Pfam" id="PF00403">
    <property type="entry name" value="HMA"/>
    <property type="match status" value="1"/>
</dbReference>
<keyword evidence="5" id="KW-1185">Reference proteome</keyword>
<gene>
    <name evidence="4" type="ORF">FB461_0747</name>
</gene>
<dbReference type="InterPro" id="IPR006121">
    <property type="entry name" value="HMA_dom"/>
</dbReference>
<protein>
    <recommendedName>
        <fullName evidence="1">Copper chaperone CopZ</fullName>
    </recommendedName>
</protein>
<dbReference type="PANTHER" id="PTHR46594">
    <property type="entry name" value="P-TYPE CATION-TRANSPORTING ATPASE"/>
    <property type="match status" value="1"/>
</dbReference>
<evidence type="ECO:0000259" key="3">
    <source>
        <dbReference type="PROSITE" id="PS50846"/>
    </source>
</evidence>
<accession>A0A542ZVB0</accession>
<dbReference type="Proteomes" id="UP000315389">
    <property type="component" value="Unassembled WGS sequence"/>
</dbReference>
<reference evidence="4 5" key="1">
    <citation type="submission" date="2019-06" db="EMBL/GenBank/DDBJ databases">
        <title>Sequencing the genomes of 1000 actinobacteria strains.</title>
        <authorList>
            <person name="Klenk H.-P."/>
        </authorList>
    </citation>
    <scope>NUCLEOTIDE SEQUENCE [LARGE SCALE GENOMIC DNA]</scope>
    <source>
        <strain evidence="4 5">DSM 4813</strain>
    </source>
</reference>
<feature type="domain" description="HMA" evidence="3">
    <location>
        <begin position="22"/>
        <end position="88"/>
    </location>
</feature>
<dbReference type="FunFam" id="3.30.70.100:FF:000001">
    <property type="entry name" value="ATPase copper transporting beta"/>
    <property type="match status" value="1"/>
</dbReference>
<sequence length="92" mass="9920">MKVSIRNTTKKGILTMTTSTATHTLLRAEGFSCPSCVAKIEKQVGRLKGVENVKVHFASSRIEIDHDAERVSVDDLVTAVAKAGYKATPSAF</sequence>
<keyword evidence="2" id="KW-0479">Metal-binding</keyword>
<evidence type="ECO:0000313" key="4">
    <source>
        <dbReference type="EMBL" id="TQL64251.1"/>
    </source>
</evidence>
<comment type="caution">
    <text evidence="4">The sequence shown here is derived from an EMBL/GenBank/DDBJ whole genome shotgun (WGS) entry which is preliminary data.</text>
</comment>
<dbReference type="SUPFAM" id="SSF55008">
    <property type="entry name" value="HMA, heavy metal-associated domain"/>
    <property type="match status" value="1"/>
</dbReference>
<dbReference type="GO" id="GO:0046872">
    <property type="term" value="F:metal ion binding"/>
    <property type="evidence" value="ECO:0007669"/>
    <property type="project" value="UniProtKB-KW"/>
</dbReference>
<dbReference type="AlphaFoldDB" id="A0A542ZVB0"/>
<proteinExistence type="predicted"/>
<name>A0A542ZVB0_RARFA</name>
<dbReference type="CDD" id="cd00371">
    <property type="entry name" value="HMA"/>
    <property type="match status" value="1"/>
</dbReference>
<dbReference type="PROSITE" id="PS50846">
    <property type="entry name" value="HMA_2"/>
    <property type="match status" value="1"/>
</dbReference>
<organism evidence="4 5">
    <name type="scientific">Rarobacter faecitabidus</name>
    <dbReference type="NCBI Taxonomy" id="13243"/>
    <lineage>
        <taxon>Bacteria</taxon>
        <taxon>Bacillati</taxon>
        <taxon>Actinomycetota</taxon>
        <taxon>Actinomycetes</taxon>
        <taxon>Micrococcales</taxon>
        <taxon>Rarobacteraceae</taxon>
        <taxon>Rarobacter</taxon>
    </lineage>
</organism>
<evidence type="ECO:0000256" key="1">
    <source>
        <dbReference type="ARBA" id="ARBA00015313"/>
    </source>
</evidence>
<dbReference type="EMBL" id="VFOS01000001">
    <property type="protein sequence ID" value="TQL64251.1"/>
    <property type="molecule type" value="Genomic_DNA"/>
</dbReference>
<dbReference type="Gene3D" id="3.30.70.100">
    <property type="match status" value="1"/>
</dbReference>
<dbReference type="InterPro" id="IPR036163">
    <property type="entry name" value="HMA_dom_sf"/>
</dbReference>
<evidence type="ECO:0000256" key="2">
    <source>
        <dbReference type="ARBA" id="ARBA00022723"/>
    </source>
</evidence>
<evidence type="ECO:0000313" key="5">
    <source>
        <dbReference type="Proteomes" id="UP000315389"/>
    </source>
</evidence>